<evidence type="ECO:0000313" key="3">
    <source>
        <dbReference type="Proteomes" id="UP000192578"/>
    </source>
</evidence>
<comment type="caution">
    <text evidence="2">The sequence shown here is derived from an EMBL/GenBank/DDBJ whole genome shotgun (WGS) entry which is preliminary data.</text>
</comment>
<feature type="region of interest" description="Disordered" evidence="1">
    <location>
        <begin position="134"/>
        <end position="195"/>
    </location>
</feature>
<accession>A0A9X6RLZ9</accession>
<gene>
    <name evidence="2" type="ORF">BV898_17394</name>
</gene>
<dbReference type="AlphaFoldDB" id="A0A9X6RLZ9"/>
<feature type="compositionally biased region" description="Low complexity" evidence="1">
    <location>
        <begin position="172"/>
        <end position="181"/>
    </location>
</feature>
<proteinExistence type="predicted"/>
<dbReference type="EMBL" id="MTYJ01000294">
    <property type="protein sequence ID" value="OWA52953.1"/>
    <property type="molecule type" value="Genomic_DNA"/>
</dbReference>
<evidence type="ECO:0000313" key="2">
    <source>
        <dbReference type="EMBL" id="OWA52953.1"/>
    </source>
</evidence>
<keyword evidence="3" id="KW-1185">Reference proteome</keyword>
<reference evidence="3" key="1">
    <citation type="submission" date="2017-01" db="EMBL/GenBank/DDBJ databases">
        <title>Comparative genomics of anhydrobiosis in the tardigrade Hypsibius dujardini.</title>
        <authorList>
            <person name="Yoshida Y."/>
            <person name="Koutsovoulos G."/>
            <person name="Laetsch D."/>
            <person name="Stevens L."/>
            <person name="Kumar S."/>
            <person name="Horikawa D."/>
            <person name="Ishino K."/>
            <person name="Komine S."/>
            <person name="Tomita M."/>
            <person name="Blaxter M."/>
            <person name="Arakawa K."/>
        </authorList>
    </citation>
    <scope>NUCLEOTIDE SEQUENCE [LARGE SCALE GENOMIC DNA]</scope>
    <source>
        <strain evidence="3">Z151</strain>
    </source>
</reference>
<name>A0A9X6RLZ9_HYPEX</name>
<sequence length="282" mass="31079">MDGLTDGPPVVTAVGLIPACKLTLNGDACTSTNTPNSPAILPAARHTSNLLDPQAQHEKGPNCHVPLPCTRPGWAILPEQTLSDFSLTSPSSLPDPNTVGTLAQSISVPGIHVRCAAQRMPHCYGHGRTPMCRSTPAAHTPTSDSPYIPSRSTVQTTARSQHLSGGQVINDRQTTSRSSVKTVRRRLDRPSRPSDDVWIVRQNRHTTSESSFKTVRRCLDRSSRPSDYVWIIRQNRHTTSESSVKTVTRRLDRPSRPSDDAWIVRQTVRRCLDRPLKPSHDV</sequence>
<organism evidence="2 3">
    <name type="scientific">Hypsibius exemplaris</name>
    <name type="common">Freshwater tardigrade</name>
    <dbReference type="NCBI Taxonomy" id="2072580"/>
    <lineage>
        <taxon>Eukaryota</taxon>
        <taxon>Metazoa</taxon>
        <taxon>Ecdysozoa</taxon>
        <taxon>Tardigrada</taxon>
        <taxon>Eutardigrada</taxon>
        <taxon>Parachela</taxon>
        <taxon>Hypsibioidea</taxon>
        <taxon>Hypsibiidae</taxon>
        <taxon>Hypsibius</taxon>
    </lineage>
</organism>
<feature type="compositionally biased region" description="Polar residues" evidence="1">
    <location>
        <begin position="140"/>
        <end position="164"/>
    </location>
</feature>
<protein>
    <submittedName>
        <fullName evidence="2">Uncharacterized protein</fullName>
    </submittedName>
</protein>
<dbReference type="Proteomes" id="UP000192578">
    <property type="component" value="Unassembled WGS sequence"/>
</dbReference>
<evidence type="ECO:0000256" key="1">
    <source>
        <dbReference type="SAM" id="MobiDB-lite"/>
    </source>
</evidence>